<organism evidence="1 2">
    <name type="scientific">Sphaerimonospora cavernae</name>
    <dbReference type="NCBI Taxonomy" id="1740611"/>
    <lineage>
        <taxon>Bacteria</taxon>
        <taxon>Bacillati</taxon>
        <taxon>Actinomycetota</taxon>
        <taxon>Actinomycetes</taxon>
        <taxon>Streptosporangiales</taxon>
        <taxon>Streptosporangiaceae</taxon>
        <taxon>Sphaerimonospora</taxon>
    </lineage>
</organism>
<dbReference type="Proteomes" id="UP001589870">
    <property type="component" value="Unassembled WGS sequence"/>
</dbReference>
<dbReference type="EMBL" id="JBHMQT010000006">
    <property type="protein sequence ID" value="MFC0861863.1"/>
    <property type="molecule type" value="Genomic_DNA"/>
</dbReference>
<protein>
    <submittedName>
        <fullName evidence="1">Uncharacterized protein</fullName>
    </submittedName>
</protein>
<evidence type="ECO:0000313" key="2">
    <source>
        <dbReference type="Proteomes" id="UP001589870"/>
    </source>
</evidence>
<proteinExistence type="predicted"/>
<name>A0ABV6U067_9ACTN</name>
<reference evidence="1 2" key="1">
    <citation type="submission" date="2024-09" db="EMBL/GenBank/DDBJ databases">
        <authorList>
            <person name="Sun Q."/>
            <person name="Mori K."/>
        </authorList>
    </citation>
    <scope>NUCLEOTIDE SEQUENCE [LARGE SCALE GENOMIC DNA]</scope>
    <source>
        <strain evidence="1 2">TBRC 1851</strain>
    </source>
</reference>
<dbReference type="RefSeq" id="WP_394300080.1">
    <property type="nucleotide sequence ID" value="NZ_JBHMQT010000006.1"/>
</dbReference>
<accession>A0ABV6U067</accession>
<comment type="caution">
    <text evidence="1">The sequence shown here is derived from an EMBL/GenBank/DDBJ whole genome shotgun (WGS) entry which is preliminary data.</text>
</comment>
<sequence length="81" mass="8840">MNLQELVAQFPEWVIWRSTSETGSGGWCATRRAISLSSEQFVAGMALTVCSDDAPALVTELERQAEIAARLAERVEGAWPS</sequence>
<gene>
    <name evidence="1" type="ORF">ACFHYQ_06100</name>
</gene>
<keyword evidence="2" id="KW-1185">Reference proteome</keyword>
<evidence type="ECO:0000313" key="1">
    <source>
        <dbReference type="EMBL" id="MFC0861863.1"/>
    </source>
</evidence>